<dbReference type="EMBL" id="CAVMBE010000002">
    <property type="protein sequence ID" value="CAK3787075.1"/>
    <property type="molecule type" value="Genomic_DNA"/>
</dbReference>
<evidence type="ECO:0000313" key="8">
    <source>
        <dbReference type="Proteomes" id="UP001296104"/>
    </source>
</evidence>
<feature type="transmembrane region" description="Helical" evidence="5">
    <location>
        <begin position="48"/>
        <end position="66"/>
    </location>
</feature>
<organism evidence="7 8">
    <name type="scientific">Lecanosticta acicola</name>
    <dbReference type="NCBI Taxonomy" id="111012"/>
    <lineage>
        <taxon>Eukaryota</taxon>
        <taxon>Fungi</taxon>
        <taxon>Dikarya</taxon>
        <taxon>Ascomycota</taxon>
        <taxon>Pezizomycotina</taxon>
        <taxon>Dothideomycetes</taxon>
        <taxon>Dothideomycetidae</taxon>
        <taxon>Mycosphaerellales</taxon>
        <taxon>Mycosphaerellaceae</taxon>
        <taxon>Lecanosticta</taxon>
    </lineage>
</organism>
<feature type="transmembrane region" description="Helical" evidence="5">
    <location>
        <begin position="222"/>
        <end position="244"/>
    </location>
</feature>
<dbReference type="PROSITE" id="PS50850">
    <property type="entry name" value="MFS"/>
    <property type="match status" value="1"/>
</dbReference>
<dbReference type="PANTHER" id="PTHR23501">
    <property type="entry name" value="MAJOR FACILITATOR SUPERFAMILY"/>
    <property type="match status" value="1"/>
</dbReference>
<dbReference type="PANTHER" id="PTHR23501:SF59">
    <property type="entry name" value="MAJOR FACILITATOR SUPERFAMILY (MFS) PROFILE DOMAIN-CONTAINING PROTEIN-RELATED"/>
    <property type="match status" value="1"/>
</dbReference>
<evidence type="ECO:0000256" key="1">
    <source>
        <dbReference type="ARBA" id="ARBA00004141"/>
    </source>
</evidence>
<evidence type="ECO:0000256" key="2">
    <source>
        <dbReference type="ARBA" id="ARBA00022692"/>
    </source>
</evidence>
<dbReference type="GO" id="GO:0005886">
    <property type="term" value="C:plasma membrane"/>
    <property type="evidence" value="ECO:0007669"/>
    <property type="project" value="TreeGrafter"/>
</dbReference>
<name>A0AAI8W1H2_9PEZI</name>
<feature type="transmembrane region" description="Helical" evidence="5">
    <location>
        <begin position="107"/>
        <end position="128"/>
    </location>
</feature>
<dbReference type="AlphaFoldDB" id="A0AAI8W1H2"/>
<feature type="transmembrane region" description="Helical" evidence="5">
    <location>
        <begin position="140"/>
        <end position="160"/>
    </location>
</feature>
<comment type="subcellular location">
    <subcellularLocation>
        <location evidence="1">Membrane</location>
        <topology evidence="1">Multi-pass membrane protein</topology>
    </subcellularLocation>
</comment>
<keyword evidence="3 5" id="KW-1133">Transmembrane helix</keyword>
<feature type="transmembrane region" description="Helical" evidence="5">
    <location>
        <begin position="321"/>
        <end position="344"/>
    </location>
</feature>
<evidence type="ECO:0000256" key="5">
    <source>
        <dbReference type="SAM" id="Phobius"/>
    </source>
</evidence>
<keyword evidence="2 5" id="KW-0812">Transmembrane</keyword>
<dbReference type="InterPro" id="IPR011701">
    <property type="entry name" value="MFS"/>
</dbReference>
<keyword evidence="8" id="KW-1185">Reference proteome</keyword>
<dbReference type="SUPFAM" id="SSF103473">
    <property type="entry name" value="MFS general substrate transporter"/>
    <property type="match status" value="1"/>
</dbReference>
<keyword evidence="4 5" id="KW-0472">Membrane</keyword>
<dbReference type="Proteomes" id="UP001296104">
    <property type="component" value="Unassembled WGS sequence"/>
</dbReference>
<feature type="transmembrane region" description="Helical" evidence="5">
    <location>
        <begin position="498"/>
        <end position="516"/>
    </location>
</feature>
<feature type="transmembrane region" description="Helical" evidence="5">
    <location>
        <begin position="356"/>
        <end position="375"/>
    </location>
</feature>
<feature type="transmembrane region" description="Helical" evidence="5">
    <location>
        <begin position="78"/>
        <end position="101"/>
    </location>
</feature>
<reference evidence="7" key="1">
    <citation type="submission" date="2023-11" db="EMBL/GenBank/DDBJ databases">
        <authorList>
            <person name="Alioto T."/>
            <person name="Alioto T."/>
            <person name="Gomez Garrido J."/>
        </authorList>
    </citation>
    <scope>NUCLEOTIDE SEQUENCE</scope>
</reference>
<evidence type="ECO:0000256" key="3">
    <source>
        <dbReference type="ARBA" id="ARBA00022989"/>
    </source>
</evidence>
<dbReference type="Gene3D" id="1.20.1720.10">
    <property type="entry name" value="Multidrug resistance protein D"/>
    <property type="match status" value="1"/>
</dbReference>
<dbReference type="InterPro" id="IPR020846">
    <property type="entry name" value="MFS_dom"/>
</dbReference>
<feature type="transmembrane region" description="Helical" evidence="5">
    <location>
        <begin position="166"/>
        <end position="186"/>
    </location>
</feature>
<feature type="transmembrane region" description="Helical" evidence="5">
    <location>
        <begin position="381"/>
        <end position="406"/>
    </location>
</feature>
<proteinExistence type="predicted"/>
<protein>
    <submittedName>
        <fullName evidence="7">Major facilitator superfamily domain, general substrate transporter</fullName>
    </submittedName>
</protein>
<comment type="caution">
    <text evidence="7">The sequence shown here is derived from an EMBL/GenBank/DDBJ whole genome shotgun (WGS) entry which is preliminary data.</text>
</comment>
<sequence length="584" mass="62072">MRQSSKYASTLGFAGVLFGSLLVAIDAVALAPSLPTLADALNAPSIEIYWAGVAYTLGSATFLPLFPAASSALGRRPVVLAALLLFLTGTIVCGTAHKIAAMLAGRVLQGIGGGGIVGMLYVVIADLFDMRWRPKALSINGLFWLVGTGCGPVIGGGFSAYVSWRWIFWIVLPINGIAIVLVALFLDIPITAANEVQIDRSKAPGLAGKKSIHKLSWKQMDYGGAALLVASLSSFLIPITWGGIQYSWSSWHTLAPLSIGVFGLFAWLAYEAFVPANPIMPLSILSDRTVSIAAVSTFVTGLCQYGVVFYLPLYFQIVKGYSPLISGLGILPSTLSGAPSNILTGVIISKTGRYKLVVLIAWAILAMGMGVLTLLDRDTSVLVWIFLGIPGGFGFGMVLPALTVAFTAPVREEHMAIASGLSPYTRAIGQSIGIAVGNSMVQNLLKNRLSSSATKVLSANADLISKNMASQDLLNTFMRSAAGKHELLNVYTSAIRDFWWLLCGLALFCGLLSFFIRDVSLDRDSSSVVFEKRSDSVTNLSTYPKSDSSQRRIRSCDDASIVASMASNGSKRVVGPLRDSFVAG</sequence>
<feature type="domain" description="Major facilitator superfamily (MFS) profile" evidence="6">
    <location>
        <begin position="12"/>
        <end position="521"/>
    </location>
</feature>
<dbReference type="Gene3D" id="1.20.1250.20">
    <property type="entry name" value="MFS general substrate transporter like domains"/>
    <property type="match status" value="1"/>
</dbReference>
<accession>A0AAI8W1H2</accession>
<feature type="transmembrane region" description="Helical" evidence="5">
    <location>
        <begin position="250"/>
        <end position="270"/>
    </location>
</feature>
<feature type="transmembrane region" description="Helical" evidence="5">
    <location>
        <begin position="290"/>
        <end position="315"/>
    </location>
</feature>
<evidence type="ECO:0000259" key="6">
    <source>
        <dbReference type="PROSITE" id="PS50850"/>
    </source>
</evidence>
<evidence type="ECO:0000256" key="4">
    <source>
        <dbReference type="ARBA" id="ARBA00023136"/>
    </source>
</evidence>
<evidence type="ECO:0000313" key="7">
    <source>
        <dbReference type="EMBL" id="CAK3787075.1"/>
    </source>
</evidence>
<dbReference type="InterPro" id="IPR036259">
    <property type="entry name" value="MFS_trans_sf"/>
</dbReference>
<dbReference type="GO" id="GO:0022857">
    <property type="term" value="F:transmembrane transporter activity"/>
    <property type="evidence" value="ECO:0007669"/>
    <property type="project" value="InterPro"/>
</dbReference>
<dbReference type="Pfam" id="PF07690">
    <property type="entry name" value="MFS_1"/>
    <property type="match status" value="1"/>
</dbReference>
<gene>
    <name evidence="7" type="ORF">LECACI_7A000649</name>
</gene>